<dbReference type="NCBIfam" id="TIGR03083">
    <property type="entry name" value="maleylpyruvate isomerase family mycothiol-dependent enzyme"/>
    <property type="match status" value="1"/>
</dbReference>
<dbReference type="EMBL" id="CP108482">
    <property type="protein sequence ID" value="WUS61616.1"/>
    <property type="molecule type" value="Genomic_DNA"/>
</dbReference>
<dbReference type="SUPFAM" id="SSF109854">
    <property type="entry name" value="DinB/YfiT-like putative metalloenzymes"/>
    <property type="match status" value="1"/>
</dbReference>
<dbReference type="Gene3D" id="1.20.120.450">
    <property type="entry name" value="dinb family like domain"/>
    <property type="match status" value="1"/>
</dbReference>
<reference evidence="2 3" key="1">
    <citation type="submission" date="2022-10" db="EMBL/GenBank/DDBJ databases">
        <title>The complete genomes of actinobacterial strains from the NBC collection.</title>
        <authorList>
            <person name="Joergensen T.S."/>
            <person name="Alvarez Arevalo M."/>
            <person name="Sterndorff E.B."/>
            <person name="Faurdal D."/>
            <person name="Vuksanovic O."/>
            <person name="Mourched A.-S."/>
            <person name="Charusanti P."/>
            <person name="Shaw S."/>
            <person name="Blin K."/>
            <person name="Weber T."/>
        </authorList>
    </citation>
    <scope>NUCLEOTIDE SEQUENCE [LARGE SCALE GENOMIC DNA]</scope>
    <source>
        <strain evidence="2 3">NBC_01247</strain>
    </source>
</reference>
<dbReference type="RefSeq" id="WP_329501243.1">
    <property type="nucleotide sequence ID" value="NZ_CP108460.1"/>
</dbReference>
<name>A0ABZ1WKX8_9ACTN</name>
<evidence type="ECO:0000313" key="3">
    <source>
        <dbReference type="Proteomes" id="UP001432014"/>
    </source>
</evidence>
<keyword evidence="3" id="KW-1185">Reference proteome</keyword>
<evidence type="ECO:0000259" key="1">
    <source>
        <dbReference type="Pfam" id="PF11716"/>
    </source>
</evidence>
<proteinExistence type="predicted"/>
<dbReference type="InterPro" id="IPR017520">
    <property type="entry name" value="CHP03086"/>
</dbReference>
<accession>A0ABZ1WKX8</accession>
<organism evidence="2 3">
    <name type="scientific">Kitasatospora herbaricolor</name>
    <dbReference type="NCBI Taxonomy" id="68217"/>
    <lineage>
        <taxon>Bacteria</taxon>
        <taxon>Bacillati</taxon>
        <taxon>Actinomycetota</taxon>
        <taxon>Actinomycetes</taxon>
        <taxon>Kitasatosporales</taxon>
        <taxon>Streptomycetaceae</taxon>
        <taxon>Kitasatospora</taxon>
    </lineage>
</organism>
<dbReference type="Pfam" id="PF11716">
    <property type="entry name" value="MDMPI_N"/>
    <property type="match status" value="1"/>
</dbReference>
<dbReference type="InterPro" id="IPR034660">
    <property type="entry name" value="DinB/YfiT-like"/>
</dbReference>
<dbReference type="Proteomes" id="UP001432014">
    <property type="component" value="Chromosome"/>
</dbReference>
<protein>
    <submittedName>
        <fullName evidence="2">TIGR03086 family metal-binding protein</fullName>
    </submittedName>
</protein>
<feature type="domain" description="Mycothiol-dependent maleylpyruvate isomerase metal-binding" evidence="1">
    <location>
        <begin position="10"/>
        <end position="131"/>
    </location>
</feature>
<evidence type="ECO:0000313" key="2">
    <source>
        <dbReference type="EMBL" id="WUS61616.1"/>
    </source>
</evidence>
<dbReference type="InterPro" id="IPR024344">
    <property type="entry name" value="MDMPI_metal-binding"/>
</dbReference>
<dbReference type="NCBIfam" id="TIGR03086">
    <property type="entry name" value="TIGR03086 family metal-binding protein"/>
    <property type="match status" value="1"/>
</dbReference>
<sequence>MDEQLHRALAEGAAEAARVARGVSAGQLPGATPCTDYDTRTLVNHWVLYSSHGLEHRARREPIPDELLTRDFTAEDGWAEAYAGRLDRAVAAWADPAVWEGEIDSGGGRTPAPALAALLLAELVLHGWDVARATGQEFRCSPEAAGAVLRVVEENAELYLKYGGFGEPVAVPGAASAMDRALALSGRDPAWTA</sequence>
<dbReference type="InterPro" id="IPR017517">
    <property type="entry name" value="Maleyloyr_isom"/>
</dbReference>
<gene>
    <name evidence="2" type="ORF">OG469_22100</name>
</gene>